<keyword evidence="1" id="KW-0812">Transmembrane</keyword>
<dbReference type="OrthoDB" id="307366at2157"/>
<organism evidence="2 3">
    <name type="scientific">Methanocaldococcus villosus KIN24-T80</name>
    <dbReference type="NCBI Taxonomy" id="1069083"/>
    <lineage>
        <taxon>Archaea</taxon>
        <taxon>Methanobacteriati</taxon>
        <taxon>Methanobacteriota</taxon>
        <taxon>Methanomada group</taxon>
        <taxon>Methanococci</taxon>
        <taxon>Methanococcales</taxon>
        <taxon>Methanocaldococcaceae</taxon>
        <taxon>Methanocaldococcus</taxon>
    </lineage>
</organism>
<gene>
    <name evidence="2" type="ORF">J422_03463</name>
</gene>
<feature type="transmembrane region" description="Helical" evidence="1">
    <location>
        <begin position="282"/>
        <end position="303"/>
    </location>
</feature>
<evidence type="ECO:0000313" key="3">
    <source>
        <dbReference type="Proteomes" id="UP000053695"/>
    </source>
</evidence>
<feature type="transmembrane region" description="Helical" evidence="1">
    <location>
        <begin position="211"/>
        <end position="230"/>
    </location>
</feature>
<evidence type="ECO:0000256" key="1">
    <source>
        <dbReference type="SAM" id="Phobius"/>
    </source>
</evidence>
<protein>
    <recommendedName>
        <fullName evidence="4">Membrane protein 6-pyruvoyl-tetrahydropterin synthase-related domain-containing protein</fullName>
    </recommendedName>
</protein>
<evidence type="ECO:0008006" key="4">
    <source>
        <dbReference type="Google" id="ProtNLM"/>
    </source>
</evidence>
<feature type="transmembrane region" description="Helical" evidence="1">
    <location>
        <begin position="250"/>
        <end position="270"/>
    </location>
</feature>
<sequence>MNKLMETFTDSKIAQLYAGLLYMINPYTYIRIVVGHWLILFAYAILPLAIKYFIELLNKKKLKSIIKFSLITTLVAFNAHTLFIAFLIFLIVLAFYIYKNKSLEILKPIILSSIIFLILNTYWLIPTITAEKQSIVVNISKADLYVFAPHIESFSALFTLASMHGFWRPAYIYAKDFLPFWPILFIFILFLAVHGFTSYCNNKKLGIYVKAFTLIWFIGLILASGILSPFSEIFEFLFNHILLFKGMRDTHKFVTMLCLSYSFLGALGLAEIEKSLKNKKPIIKNALILAILLIPLIYSFTFFNGFAHQIKPTDFPKDWYEVNEFLNKDKDDFRVLFFPWHLYMDFHWVPNKDKRIANPAPYFFDKEVISAKNIEVPGIYRQVYTPYQVYIDNLLSKKDKIKNFGHLVTPLGIKYILLTKEADYKNYFFLFNQSDLKLIMETKNFYVFKNEAFKGLIYSVNSSNWNLTNEKIDERDYKKLNYTKVSPVEYIIKDKPLRYIIFTEEYSKDWKFNGKEPLKAYGVVNAYKYDDEKEMKIVYERFYKICLPSYIISLLAFILCMGYLVKDKVLNHGR</sequence>
<dbReference type="Proteomes" id="UP000053695">
    <property type="component" value="Unassembled WGS sequence"/>
</dbReference>
<evidence type="ECO:0000313" key="2">
    <source>
        <dbReference type="EMBL" id="ENN96223.1"/>
    </source>
</evidence>
<feature type="transmembrane region" description="Helical" evidence="1">
    <location>
        <begin position="75"/>
        <end position="99"/>
    </location>
</feature>
<proteinExistence type="predicted"/>
<dbReference type="EMBL" id="APMM01000022">
    <property type="protein sequence ID" value="ENN96223.1"/>
    <property type="molecule type" value="Genomic_DNA"/>
</dbReference>
<name>N6V1Q8_9EURY</name>
<dbReference type="AlphaFoldDB" id="N6V1Q8"/>
<accession>N6V1Q8</accession>
<feature type="transmembrane region" description="Helical" evidence="1">
    <location>
        <begin position="179"/>
        <end position="199"/>
    </location>
</feature>
<dbReference type="STRING" id="1069083.GCA_000371805_01341"/>
<keyword evidence="1" id="KW-1133">Transmembrane helix</keyword>
<comment type="caution">
    <text evidence="2">The sequence shown here is derived from an EMBL/GenBank/DDBJ whole genome shotgun (WGS) entry which is preliminary data.</text>
</comment>
<feature type="transmembrane region" description="Helical" evidence="1">
    <location>
        <begin position="146"/>
        <end position="167"/>
    </location>
</feature>
<keyword evidence="3" id="KW-1185">Reference proteome</keyword>
<dbReference type="PATRIC" id="fig|1069083.5.peg.675"/>
<feature type="transmembrane region" description="Helical" evidence="1">
    <location>
        <begin position="547"/>
        <end position="565"/>
    </location>
</feature>
<reference evidence="2 3" key="1">
    <citation type="journal article" date="2013" name="Genome Announc.">
        <title>Draft Genome Sequence of a Highly Flagellated, Fast-Swimming Archaeon, Methanocaldococcus villosus Strain KIN24-T80 (DSM 22612).</title>
        <authorList>
            <person name="Thennarasu S."/>
            <person name="Polireddy D."/>
            <person name="Antony A."/>
            <person name="Yada M.R."/>
            <person name="Algarawi S."/>
            <person name="Sivakumar N."/>
        </authorList>
    </citation>
    <scope>NUCLEOTIDE SEQUENCE [LARGE SCALE GENOMIC DNA]</scope>
    <source>
        <strain evidence="2 3">KIN24-T80</strain>
    </source>
</reference>
<feature type="transmembrane region" description="Helical" evidence="1">
    <location>
        <begin position="105"/>
        <end position="125"/>
    </location>
</feature>
<feature type="transmembrane region" description="Helical" evidence="1">
    <location>
        <begin position="29"/>
        <end position="54"/>
    </location>
</feature>
<keyword evidence="1" id="KW-0472">Membrane</keyword>